<name>A0A9E7D6Q8_9HYPH</name>
<dbReference type="InterPro" id="IPR040803">
    <property type="entry name" value="MfnD_preATP-grasp"/>
</dbReference>
<dbReference type="Proteomes" id="UP000831684">
    <property type="component" value="Chromosome"/>
</dbReference>
<dbReference type="Gene3D" id="2.30.36.100">
    <property type="match status" value="1"/>
</dbReference>
<dbReference type="Pfam" id="PF18301">
    <property type="entry name" value="preATP-grasp_3"/>
    <property type="match status" value="1"/>
</dbReference>
<organism evidence="3 4">
    <name type="scientific">Ancylobacter polymorphus</name>
    <dbReference type="NCBI Taxonomy" id="223390"/>
    <lineage>
        <taxon>Bacteria</taxon>
        <taxon>Pseudomonadati</taxon>
        <taxon>Pseudomonadota</taxon>
        <taxon>Alphaproteobacteria</taxon>
        <taxon>Hyphomicrobiales</taxon>
        <taxon>Xanthobacteraceae</taxon>
        <taxon>Ancylobacter</taxon>
    </lineage>
</organism>
<sequence>MLVFVVETVTGGGALGAELPASLIAEGALMRDTLIGDLEDLPGVRVVTTHDARFPAPPRGTSTALRLGDDPASVWRLMAREADCCWPIAPESAGVLERLVFDLRAQCRRVVAPEAETIALCASKRRTAQALAAAGVAVIPTWPLDALPAEVPGPFVVKPDDGAGGVGLRVIDQRPTPPYPPGHVIQPLVAGEAASLTLLCQNGRTHVLTANRQHIARDDGRLRFTGVTVGAFPVDEALRSFGESIGAALPGLHGLVGVDYIATADGPVAVEVNPRLTTSYAGLRRSLAVNPLAFMSEFIRDGAVPDLPHLPPALPVDIVPEE</sequence>
<dbReference type="InterPro" id="IPR024710">
    <property type="entry name" value="MfnD"/>
</dbReference>
<reference evidence="3" key="1">
    <citation type="submission" date="2021-09" db="EMBL/GenBank/DDBJ databases">
        <title>Network and meta-omics reveal the key degrader and cooperation patterns in an efficient 1,4-dioxane-degrading microbial community.</title>
        <authorList>
            <person name="Dai C."/>
        </authorList>
    </citation>
    <scope>NUCLEOTIDE SEQUENCE</scope>
    <source>
        <strain evidence="3">ZM13</strain>
    </source>
</reference>
<dbReference type="GO" id="GO:0046872">
    <property type="term" value="F:metal ion binding"/>
    <property type="evidence" value="ECO:0007669"/>
    <property type="project" value="InterPro"/>
</dbReference>
<dbReference type="EMBL" id="CP083239">
    <property type="protein sequence ID" value="UOK71001.1"/>
    <property type="molecule type" value="Genomic_DNA"/>
</dbReference>
<keyword evidence="1" id="KW-0067">ATP-binding</keyword>
<dbReference type="InterPro" id="IPR011761">
    <property type="entry name" value="ATP-grasp"/>
</dbReference>
<accession>A0A9E7D6Q8</accession>
<dbReference type="AlphaFoldDB" id="A0A9E7D6Q8"/>
<protein>
    <submittedName>
        <fullName evidence="3">ATP-grasp domain-containing protein</fullName>
    </submittedName>
</protein>
<dbReference type="Gene3D" id="3.40.50.11770">
    <property type="match status" value="1"/>
</dbReference>
<evidence type="ECO:0000313" key="4">
    <source>
        <dbReference type="Proteomes" id="UP000831684"/>
    </source>
</evidence>
<dbReference type="PIRSF" id="PIRSF016766">
    <property type="entry name" value="UCP016766_ATPgrasp"/>
    <property type="match status" value="1"/>
</dbReference>
<dbReference type="InterPro" id="IPR003806">
    <property type="entry name" value="ATP-grasp_PylC-type"/>
</dbReference>
<dbReference type="KEGG" id="apol:K9D25_20210"/>
<evidence type="ECO:0000256" key="1">
    <source>
        <dbReference type="PROSITE-ProRule" id="PRU00409"/>
    </source>
</evidence>
<dbReference type="RefSeq" id="WP_244377796.1">
    <property type="nucleotide sequence ID" value="NZ_CP083239.1"/>
</dbReference>
<feature type="domain" description="ATP-grasp" evidence="2">
    <location>
        <begin position="128"/>
        <end position="300"/>
    </location>
</feature>
<keyword evidence="1" id="KW-0547">Nucleotide-binding</keyword>
<dbReference type="Gene3D" id="3.30.470.20">
    <property type="entry name" value="ATP-grasp fold, B domain"/>
    <property type="match status" value="1"/>
</dbReference>
<dbReference type="Pfam" id="PF02655">
    <property type="entry name" value="ATP-grasp_3"/>
    <property type="match status" value="1"/>
</dbReference>
<evidence type="ECO:0000313" key="3">
    <source>
        <dbReference type="EMBL" id="UOK71001.1"/>
    </source>
</evidence>
<dbReference type="SUPFAM" id="SSF56059">
    <property type="entry name" value="Glutathione synthetase ATP-binding domain-like"/>
    <property type="match status" value="1"/>
</dbReference>
<dbReference type="PROSITE" id="PS50975">
    <property type="entry name" value="ATP_GRASP"/>
    <property type="match status" value="1"/>
</dbReference>
<proteinExistence type="predicted"/>
<gene>
    <name evidence="3" type="ORF">K9D25_20210</name>
</gene>
<dbReference type="GO" id="GO:0005524">
    <property type="term" value="F:ATP binding"/>
    <property type="evidence" value="ECO:0007669"/>
    <property type="project" value="UniProtKB-UniRule"/>
</dbReference>
<evidence type="ECO:0000259" key="2">
    <source>
        <dbReference type="PROSITE" id="PS50975"/>
    </source>
</evidence>